<accession>A0A382P1A3</accession>
<name>A0A382P1A3_9ZZZZ</name>
<proteinExistence type="predicted"/>
<sequence>MSDKWMDFYTMLQDESQEKPLMCIKVCDPSYSKNYYKKEGTRLETEGWDKKNPAHIDRRRSTEMTHMLKINRPTA</sequence>
<reference evidence="1" key="1">
    <citation type="submission" date="2018-05" db="EMBL/GenBank/DDBJ databases">
        <authorList>
            <person name="Lanie J.A."/>
            <person name="Ng W.-L."/>
            <person name="Kazmierczak K.M."/>
            <person name="Andrzejewski T.M."/>
            <person name="Davidsen T.M."/>
            <person name="Wayne K.J."/>
            <person name="Tettelin H."/>
            <person name="Glass J.I."/>
            <person name="Rusch D."/>
            <person name="Podicherti R."/>
            <person name="Tsui H.-C.T."/>
            <person name="Winkler M.E."/>
        </authorList>
    </citation>
    <scope>NUCLEOTIDE SEQUENCE</scope>
</reference>
<gene>
    <name evidence="1" type="ORF">METZ01_LOCUS320048</name>
</gene>
<dbReference type="EMBL" id="UINC01104210">
    <property type="protein sequence ID" value="SVC67194.1"/>
    <property type="molecule type" value="Genomic_DNA"/>
</dbReference>
<evidence type="ECO:0000313" key="1">
    <source>
        <dbReference type="EMBL" id="SVC67194.1"/>
    </source>
</evidence>
<feature type="non-terminal residue" evidence="1">
    <location>
        <position position="75"/>
    </location>
</feature>
<dbReference type="AlphaFoldDB" id="A0A382P1A3"/>
<protein>
    <submittedName>
        <fullName evidence="1">Uncharacterized protein</fullName>
    </submittedName>
</protein>
<organism evidence="1">
    <name type="scientific">marine metagenome</name>
    <dbReference type="NCBI Taxonomy" id="408172"/>
    <lineage>
        <taxon>unclassified sequences</taxon>
        <taxon>metagenomes</taxon>
        <taxon>ecological metagenomes</taxon>
    </lineage>
</organism>